<organism evidence="3 4">
    <name type="scientific">Lysobacter yangpyeongensis</name>
    <dbReference type="NCBI Taxonomy" id="346182"/>
    <lineage>
        <taxon>Bacteria</taxon>
        <taxon>Pseudomonadati</taxon>
        <taxon>Pseudomonadota</taxon>
        <taxon>Gammaproteobacteria</taxon>
        <taxon>Lysobacterales</taxon>
        <taxon>Lysobacteraceae</taxon>
        <taxon>Lysobacter</taxon>
    </lineage>
</organism>
<feature type="domain" description="Fumarylacetoacetase-like C-terminal" evidence="2">
    <location>
        <begin position="31"/>
        <end position="229"/>
    </location>
</feature>
<comment type="caution">
    <text evidence="3">The sequence shown here is derived from an EMBL/GenBank/DDBJ whole genome shotgun (WGS) entry which is preliminary data.</text>
</comment>
<keyword evidence="4" id="KW-1185">Reference proteome</keyword>
<sequence length="245" mass="25975">MHDVVAAPPQPRVPVQGTGLPADSRFPVHRIYCVGRNFAAHAREMGATPPSSGQRGTPTFFLKPADAIVTDGQVVYPRGTRELHHEVELVVALGRDAEGIVAVDEAMALVYGYAVGLDLTRRDLQAAAKAKSLPWDTGKSFEHAAPIGAIVPAADLGAIDGAALTLRINGEVRQHGPLSDLVWNVADILHELSKLYALRAGDLVFMGTPEGVGPLQPGDVFEARLDRSGRPPALLLQGRILPATA</sequence>
<name>A0ABW0SLT2_9GAMM</name>
<keyword evidence="3" id="KW-0378">Hydrolase</keyword>
<dbReference type="EMBL" id="JBHSNM010000002">
    <property type="protein sequence ID" value="MFC5570063.1"/>
    <property type="molecule type" value="Genomic_DNA"/>
</dbReference>
<accession>A0ABW0SLT2</accession>
<proteinExistence type="predicted"/>
<dbReference type="SUPFAM" id="SSF56529">
    <property type="entry name" value="FAH"/>
    <property type="match status" value="1"/>
</dbReference>
<dbReference type="GO" id="GO:0016787">
    <property type="term" value="F:hydrolase activity"/>
    <property type="evidence" value="ECO:0007669"/>
    <property type="project" value="UniProtKB-KW"/>
</dbReference>
<protein>
    <submittedName>
        <fullName evidence="3">Fumarylacetoacetate hydrolase family protein</fullName>
    </submittedName>
</protein>
<dbReference type="Gene3D" id="3.90.850.10">
    <property type="entry name" value="Fumarylacetoacetase-like, C-terminal domain"/>
    <property type="match status" value="1"/>
</dbReference>
<dbReference type="Pfam" id="PF01557">
    <property type="entry name" value="FAA_hydrolase"/>
    <property type="match status" value="1"/>
</dbReference>
<dbReference type="Proteomes" id="UP001596036">
    <property type="component" value="Unassembled WGS sequence"/>
</dbReference>
<dbReference type="PANTHER" id="PTHR11820">
    <property type="entry name" value="ACYLPYRUVASE"/>
    <property type="match status" value="1"/>
</dbReference>
<keyword evidence="1" id="KW-0479">Metal-binding</keyword>
<gene>
    <name evidence="3" type="ORF">ACFPN1_08340</name>
</gene>
<reference evidence="4" key="1">
    <citation type="journal article" date="2019" name="Int. J. Syst. Evol. Microbiol.">
        <title>The Global Catalogue of Microorganisms (GCM) 10K type strain sequencing project: providing services to taxonomists for standard genome sequencing and annotation.</title>
        <authorList>
            <consortium name="The Broad Institute Genomics Platform"/>
            <consortium name="The Broad Institute Genome Sequencing Center for Infectious Disease"/>
            <person name="Wu L."/>
            <person name="Ma J."/>
        </authorList>
    </citation>
    <scope>NUCLEOTIDE SEQUENCE [LARGE SCALE GENOMIC DNA]</scope>
    <source>
        <strain evidence="4">KACC 11407</strain>
    </source>
</reference>
<dbReference type="InterPro" id="IPR011234">
    <property type="entry name" value="Fumarylacetoacetase-like_C"/>
</dbReference>
<evidence type="ECO:0000256" key="1">
    <source>
        <dbReference type="ARBA" id="ARBA00022723"/>
    </source>
</evidence>
<evidence type="ECO:0000313" key="4">
    <source>
        <dbReference type="Proteomes" id="UP001596036"/>
    </source>
</evidence>
<dbReference type="PANTHER" id="PTHR11820:SF90">
    <property type="entry name" value="FLUTATHIONE S-TRANSFERASE"/>
    <property type="match status" value="1"/>
</dbReference>
<dbReference type="RefSeq" id="WP_386754399.1">
    <property type="nucleotide sequence ID" value="NZ_JBHSNM010000002.1"/>
</dbReference>
<evidence type="ECO:0000259" key="2">
    <source>
        <dbReference type="Pfam" id="PF01557"/>
    </source>
</evidence>
<dbReference type="InterPro" id="IPR036663">
    <property type="entry name" value="Fumarylacetoacetase_C_sf"/>
</dbReference>
<evidence type="ECO:0000313" key="3">
    <source>
        <dbReference type="EMBL" id="MFC5570063.1"/>
    </source>
</evidence>